<dbReference type="EMBL" id="GBRH01198027">
    <property type="protein sequence ID" value="JAD99868.1"/>
    <property type="molecule type" value="Transcribed_RNA"/>
</dbReference>
<dbReference type="AlphaFoldDB" id="A0A0A9ELH3"/>
<accession>A0A0A9ELH3</accession>
<evidence type="ECO:0000313" key="1">
    <source>
        <dbReference type="EMBL" id="JAD99868.1"/>
    </source>
</evidence>
<organism evidence="1">
    <name type="scientific">Arundo donax</name>
    <name type="common">Giant reed</name>
    <name type="synonym">Donax arundinaceus</name>
    <dbReference type="NCBI Taxonomy" id="35708"/>
    <lineage>
        <taxon>Eukaryota</taxon>
        <taxon>Viridiplantae</taxon>
        <taxon>Streptophyta</taxon>
        <taxon>Embryophyta</taxon>
        <taxon>Tracheophyta</taxon>
        <taxon>Spermatophyta</taxon>
        <taxon>Magnoliopsida</taxon>
        <taxon>Liliopsida</taxon>
        <taxon>Poales</taxon>
        <taxon>Poaceae</taxon>
        <taxon>PACMAD clade</taxon>
        <taxon>Arundinoideae</taxon>
        <taxon>Arundineae</taxon>
        <taxon>Arundo</taxon>
    </lineage>
</organism>
<name>A0A0A9ELH3_ARUDO</name>
<reference evidence="1" key="1">
    <citation type="submission" date="2014-09" db="EMBL/GenBank/DDBJ databases">
        <authorList>
            <person name="Magalhaes I.L.F."/>
            <person name="Oliveira U."/>
            <person name="Santos F.R."/>
            <person name="Vidigal T.H.D.A."/>
            <person name="Brescovit A.D."/>
            <person name="Santos A.J."/>
        </authorList>
    </citation>
    <scope>NUCLEOTIDE SEQUENCE</scope>
    <source>
        <tissue evidence="1">Shoot tissue taken approximately 20 cm above the soil surface</tissue>
    </source>
</reference>
<reference evidence="1" key="2">
    <citation type="journal article" date="2015" name="Data Brief">
        <title>Shoot transcriptome of the giant reed, Arundo donax.</title>
        <authorList>
            <person name="Barrero R.A."/>
            <person name="Guerrero F.D."/>
            <person name="Moolhuijzen P."/>
            <person name="Goolsby J.A."/>
            <person name="Tidwell J."/>
            <person name="Bellgard S.E."/>
            <person name="Bellgard M.I."/>
        </authorList>
    </citation>
    <scope>NUCLEOTIDE SEQUENCE</scope>
    <source>
        <tissue evidence="1">Shoot tissue taken approximately 20 cm above the soil surface</tissue>
    </source>
</reference>
<proteinExistence type="predicted"/>
<sequence>MTKFQNNQSDWSLHFSFWWSKETLLEIYTTCTVQYIMLRKKAIKVVPRYTFIAFSQLSPMVFYRS</sequence>
<protein>
    <submittedName>
        <fullName evidence="1">Uncharacterized protein</fullName>
    </submittedName>
</protein>